<sequence>MSVSPEDEKYIAENPLGRILNPFRREFEIFDEATYNENPNSMMILLTNRRSLAAFFADLTEYATKKLSQKSADKLLPGEFSAIHHSIWSHSHDPPRYYPLAAAINKCTSDLEAWKTILQFVEDYAAIPISLPPHCRKLSYESWREYIAALRIELKNNVHGELSGFWDQFFVGKPWEKRASYIYENLCKEHGGDALADFPTEPSKDTMWRWFDKFQKKYLDTRASFPKDEEKTLG</sequence>
<dbReference type="HOGENOM" id="CLU_1115587_0_0_1"/>
<keyword evidence="1" id="KW-0808">Transferase</keyword>
<dbReference type="InParanoid" id="N1J4Z2"/>
<keyword evidence="1" id="KW-0418">Kinase</keyword>
<organism evidence="1 2">
    <name type="scientific">Blumeria graminis f. sp. hordei (strain DH14)</name>
    <name type="common">Barley powdery mildew</name>
    <name type="synonym">Oidium monilioides f. sp. hordei</name>
    <dbReference type="NCBI Taxonomy" id="546991"/>
    <lineage>
        <taxon>Eukaryota</taxon>
        <taxon>Fungi</taxon>
        <taxon>Dikarya</taxon>
        <taxon>Ascomycota</taxon>
        <taxon>Pezizomycotina</taxon>
        <taxon>Leotiomycetes</taxon>
        <taxon>Erysiphales</taxon>
        <taxon>Erysiphaceae</taxon>
        <taxon>Blumeria</taxon>
        <taxon>Blumeria hordei</taxon>
    </lineage>
</organism>
<dbReference type="AlphaFoldDB" id="N1J4Z2"/>
<gene>
    <name evidence="1" type="ORF">BGHDH14_bghG000116000001001</name>
</gene>
<proteinExistence type="predicted"/>
<keyword evidence="2" id="KW-1185">Reference proteome</keyword>
<accession>N1J4Z2</accession>
<comment type="caution">
    <text evidence="1">The sequence shown here is derived from an EMBL/GenBank/DDBJ whole genome shotgun (WGS) entry which is preliminary data.</text>
</comment>
<name>N1J4Z2_BLUG1</name>
<protein>
    <submittedName>
        <fullName evidence="1">Serine/threonine-protein kinase Sgk2</fullName>
    </submittedName>
</protein>
<dbReference type="OrthoDB" id="5584477at2759"/>
<evidence type="ECO:0000313" key="1">
    <source>
        <dbReference type="EMBL" id="CCU74256.1"/>
    </source>
</evidence>
<evidence type="ECO:0000313" key="2">
    <source>
        <dbReference type="Proteomes" id="UP000015441"/>
    </source>
</evidence>
<dbReference type="GO" id="GO:0016301">
    <property type="term" value="F:kinase activity"/>
    <property type="evidence" value="ECO:0007669"/>
    <property type="project" value="UniProtKB-KW"/>
</dbReference>
<dbReference type="EMBL" id="CAUH01000116">
    <property type="protein sequence ID" value="CCU74256.1"/>
    <property type="molecule type" value="Genomic_DNA"/>
</dbReference>
<dbReference type="Proteomes" id="UP000015441">
    <property type="component" value="Unassembled WGS sequence"/>
</dbReference>
<reference evidence="1 2" key="1">
    <citation type="journal article" date="2010" name="Science">
        <title>Genome expansion and gene loss in powdery mildew fungi reveal tradeoffs in extreme parasitism.</title>
        <authorList>
            <person name="Spanu P.D."/>
            <person name="Abbott J.C."/>
            <person name="Amselem J."/>
            <person name="Burgis T.A."/>
            <person name="Soanes D.M."/>
            <person name="Stueber K."/>
            <person name="Ver Loren van Themaat E."/>
            <person name="Brown J.K.M."/>
            <person name="Butcher S.A."/>
            <person name="Gurr S.J."/>
            <person name="Lebrun M.-H."/>
            <person name="Ridout C.J."/>
            <person name="Schulze-Lefert P."/>
            <person name="Talbot N.J."/>
            <person name="Ahmadinejad N."/>
            <person name="Ametz C."/>
            <person name="Barton G.R."/>
            <person name="Benjdia M."/>
            <person name="Bidzinski P."/>
            <person name="Bindschedler L.V."/>
            <person name="Both M."/>
            <person name="Brewer M.T."/>
            <person name="Cadle-Davidson L."/>
            <person name="Cadle-Davidson M.M."/>
            <person name="Collemare J."/>
            <person name="Cramer R."/>
            <person name="Frenkel O."/>
            <person name="Godfrey D."/>
            <person name="Harriman J."/>
            <person name="Hoede C."/>
            <person name="King B.C."/>
            <person name="Klages S."/>
            <person name="Kleemann J."/>
            <person name="Knoll D."/>
            <person name="Koti P.S."/>
            <person name="Kreplak J."/>
            <person name="Lopez-Ruiz F.J."/>
            <person name="Lu X."/>
            <person name="Maekawa T."/>
            <person name="Mahanil S."/>
            <person name="Micali C."/>
            <person name="Milgroom M.G."/>
            <person name="Montana G."/>
            <person name="Noir S."/>
            <person name="O'Connell R.J."/>
            <person name="Oberhaensli S."/>
            <person name="Parlange F."/>
            <person name="Pedersen C."/>
            <person name="Quesneville H."/>
            <person name="Reinhardt R."/>
            <person name="Rott M."/>
            <person name="Sacristan S."/>
            <person name="Schmidt S.M."/>
            <person name="Schoen M."/>
            <person name="Skamnioti P."/>
            <person name="Sommer H."/>
            <person name="Stephens A."/>
            <person name="Takahara H."/>
            <person name="Thordal-Christensen H."/>
            <person name="Vigouroux M."/>
            <person name="Wessling R."/>
            <person name="Wicker T."/>
            <person name="Panstruga R."/>
        </authorList>
    </citation>
    <scope>NUCLEOTIDE SEQUENCE [LARGE SCALE GENOMIC DNA]</scope>
    <source>
        <strain evidence="1">DH14</strain>
    </source>
</reference>